<reference evidence="2" key="1">
    <citation type="submission" date="2025-08" db="UniProtKB">
        <authorList>
            <consortium name="Ensembl"/>
        </authorList>
    </citation>
    <scope>IDENTIFICATION</scope>
</reference>
<feature type="compositionally biased region" description="Basic and acidic residues" evidence="1">
    <location>
        <begin position="409"/>
        <end position="444"/>
    </location>
</feature>
<dbReference type="OrthoDB" id="8963371at2759"/>
<feature type="region of interest" description="Disordered" evidence="1">
    <location>
        <begin position="1"/>
        <end position="345"/>
    </location>
</feature>
<feature type="compositionally biased region" description="Basic and acidic residues" evidence="1">
    <location>
        <begin position="26"/>
        <end position="46"/>
    </location>
</feature>
<evidence type="ECO:0000313" key="3">
    <source>
        <dbReference type="Proteomes" id="UP000264820"/>
    </source>
</evidence>
<dbReference type="GeneTree" id="ENSGT00410000026585"/>
<feature type="compositionally biased region" description="Polar residues" evidence="1">
    <location>
        <begin position="70"/>
        <end position="82"/>
    </location>
</feature>
<feature type="compositionally biased region" description="Basic and acidic residues" evidence="1">
    <location>
        <begin position="162"/>
        <end position="192"/>
    </location>
</feature>
<dbReference type="OMA" id="RPYEHSG"/>
<feature type="compositionally biased region" description="Low complexity" evidence="1">
    <location>
        <begin position="488"/>
        <end position="497"/>
    </location>
</feature>
<dbReference type="Ensembl" id="ENSHCOT00000024881.1">
    <property type="protein sequence ID" value="ENSHCOP00000016685.1"/>
    <property type="gene ID" value="ENSHCOG00000020456.1"/>
</dbReference>
<dbReference type="RefSeq" id="XP_019728946.1">
    <property type="nucleotide sequence ID" value="XM_019873387.1"/>
</dbReference>
<feature type="compositionally biased region" description="Basic and acidic residues" evidence="1">
    <location>
        <begin position="472"/>
        <end position="487"/>
    </location>
</feature>
<proteinExistence type="predicted"/>
<organism evidence="2 3">
    <name type="scientific">Hippocampus comes</name>
    <name type="common">Tiger tail seahorse</name>
    <dbReference type="NCBI Taxonomy" id="109280"/>
    <lineage>
        <taxon>Eukaryota</taxon>
        <taxon>Metazoa</taxon>
        <taxon>Chordata</taxon>
        <taxon>Craniata</taxon>
        <taxon>Vertebrata</taxon>
        <taxon>Euteleostomi</taxon>
        <taxon>Actinopterygii</taxon>
        <taxon>Neopterygii</taxon>
        <taxon>Teleostei</taxon>
        <taxon>Neoteleostei</taxon>
        <taxon>Acanthomorphata</taxon>
        <taxon>Syngnathiaria</taxon>
        <taxon>Syngnathiformes</taxon>
        <taxon>Syngnathoidei</taxon>
        <taxon>Syngnathidae</taxon>
        <taxon>Hippocampus</taxon>
    </lineage>
</organism>
<dbReference type="STRING" id="109280.ENSHCOP00000016685"/>
<feature type="compositionally biased region" description="Low complexity" evidence="1">
    <location>
        <begin position="99"/>
        <end position="119"/>
    </location>
</feature>
<keyword evidence="3" id="KW-1185">Reference proteome</keyword>
<feature type="compositionally biased region" description="Pro residues" evidence="1">
    <location>
        <begin position="273"/>
        <end position="285"/>
    </location>
</feature>
<dbReference type="KEGG" id="hcq:109517907"/>
<feature type="compositionally biased region" description="Basic and acidic residues" evidence="1">
    <location>
        <begin position="238"/>
        <end position="268"/>
    </location>
</feature>
<accession>A0A3Q3DNK8</accession>
<evidence type="ECO:0000313" key="2">
    <source>
        <dbReference type="Ensembl" id="ENSHCOP00000016685.1"/>
    </source>
</evidence>
<feature type="compositionally biased region" description="Low complexity" evidence="1">
    <location>
        <begin position="307"/>
        <end position="319"/>
    </location>
</feature>
<dbReference type="GeneID" id="109517907"/>
<dbReference type="Proteomes" id="UP000264820">
    <property type="component" value="Unplaced"/>
</dbReference>
<sequence length="604" mass="69411">MKPSRAYGDGHGSGAREGNYSPNSKTRRDPHGHPGKPHENWRESRGRGRPPPNRRVPLMEDQREPRFNNWRAQNSDSYQSYSPKMEPHHSHHRRPPSSRPNRSPHTQHQSSSRSPARGSPGHRGPPPHGHSSAHRSPSPRRFRGHPGDKRPGGPAPAYQGSFRDHKREPGFPHQEHRYRGPRGDVSPRERPFVDSGHSKKRWNDTGAFSHPHNGQHGPSGPHRSPREMHGRGSFPERWSSEQDSRRQRGPMERQGGRPHSMESAKDVPRLPLFRPPPWKGGPPPSSSFHRSPQDRQLTGPRKRRLSDVSMSSSSPSQDHSGPKYPRRERIPLLSIPRPFGGRPLSLRDKSFIFKGRQMRFESPMRLRIPPPFRPRPHPGDIPLRGPPSSILAMRKKRFQGNPVPLKRLQPRDTRAQQSPDRDEEKASRSLRETNTRKEQVESRRSLNTHRSSPIEKRDLVVVSHWAAGPSTSKEDSPAKERSPKSKTDASLNSSSSKADSRSHSLDRKRGYLERRTFRPLNLMADRPFKRPGPMQRPKFPGPRRPGPEPSGNFRRPLMENLVPRPFPNQKPVFQKSYSIMSKYRNMRVMRQRPPYNRAPQQQRW</sequence>
<evidence type="ECO:0000256" key="1">
    <source>
        <dbReference type="SAM" id="MobiDB-lite"/>
    </source>
</evidence>
<reference evidence="2" key="2">
    <citation type="submission" date="2025-09" db="UniProtKB">
        <authorList>
            <consortium name="Ensembl"/>
        </authorList>
    </citation>
    <scope>IDENTIFICATION</scope>
</reference>
<feature type="compositionally biased region" description="Pro residues" evidence="1">
    <location>
        <begin position="539"/>
        <end position="548"/>
    </location>
</feature>
<feature type="compositionally biased region" description="Basic and acidic residues" evidence="1">
    <location>
        <begin position="57"/>
        <end position="66"/>
    </location>
</feature>
<dbReference type="AlphaFoldDB" id="A0A3Q3DNK8"/>
<feature type="compositionally biased region" description="Basic residues" evidence="1">
    <location>
        <begin position="131"/>
        <end position="144"/>
    </location>
</feature>
<feature type="region of interest" description="Disordered" evidence="1">
    <location>
        <begin position="362"/>
        <end position="573"/>
    </location>
</feature>
<feature type="compositionally biased region" description="Basic and acidic residues" evidence="1">
    <location>
        <begin position="498"/>
        <end position="516"/>
    </location>
</feature>
<protein>
    <submittedName>
        <fullName evidence="2">Si:ch211-114c12.2</fullName>
    </submittedName>
</protein>
<name>A0A3Q3DNK8_HIPCM</name>